<evidence type="ECO:0000313" key="3">
    <source>
        <dbReference type="EMBL" id="ORI07947.1"/>
    </source>
</evidence>
<protein>
    <submittedName>
        <fullName evidence="3">ATP/GTP-binding protein</fullName>
    </submittedName>
</protein>
<dbReference type="Proteomes" id="UP000192671">
    <property type="component" value="Unassembled WGS sequence"/>
</dbReference>
<dbReference type="Pfam" id="PF07728">
    <property type="entry name" value="AAA_5"/>
    <property type="match status" value="1"/>
</dbReference>
<dbReference type="SUPFAM" id="SSF52540">
    <property type="entry name" value="P-loop containing nucleoside triphosphate hydrolases"/>
    <property type="match status" value="1"/>
</dbReference>
<dbReference type="GO" id="GO:0016887">
    <property type="term" value="F:ATP hydrolysis activity"/>
    <property type="evidence" value="ECO:0007669"/>
    <property type="project" value="InterPro"/>
</dbReference>
<gene>
    <name evidence="3" type="ORF">A3835_05605</name>
</gene>
<evidence type="ECO:0000259" key="2">
    <source>
        <dbReference type="Pfam" id="PF07728"/>
    </source>
</evidence>
<dbReference type="InterPro" id="IPR011704">
    <property type="entry name" value="ATPase_dyneun-rel_AAA"/>
</dbReference>
<sequence>MINDDLKNKILDGFKYFTNRYAQDITYRKNDETTRRKLSNFCENLKIFSNNIFNGFETVDHGKWQNSGNISKYIWNRYKPFKNESHLVIYFAVLAKPSNFYISIGLIDTKLSDTEEKLKDEIYNFLESECKKIHVDGFKLDKFEFEFEKNIFFAIESVDAFTTLDYTSLLNALTNVYHLTYEKFYKNTENNQQNNSDSEGYKMTDDDKKSTSPLNQILYGPPGTGKTYSTVTKAIEIIEERKVDISENRNDLKKKFDGYIRSGQIKFVTFHQSYGYEEFVEGIKPILGNSETDNNKEIKYDIEDGIFKTLCKMAQNIEGKTSNKFDFNDNINFWKMSLGDSQKPEEDFVFEYCIKNNVVLLGFGDWINFSGCENAKQISKRMEKEMVDFSATAINRLKNEIKNGDIILISLGNKKLRAVARVTGEYKYLDRDDLESFVQARSVEWIFIPDEPIYYEKILYKQFSQMSIYNIKDNLKIDEFKQIFTKDSQKIEKNYILIIDEINRGNISKIFGELITLIEPSKRLGADNEIMVELPYSKEKFGVPSNLYIIGTMNTADRSIALMDTALRRRFEFVEMMPQPELLKDIKIIKNGDDTDIKLNEMLKTINDRIEYLYDRDQTIGHAYFMSLKDGADIEELASIFKNKILPLLQEYFYDDWEKIRLVLGDNGLLKEKEKDRKLLVLDGKEYETDKILYEIKFEAFKEPENYIKIYEQNKMQEQ</sequence>
<proteinExistence type="predicted"/>
<feature type="domain" description="ATPase dynein-related AAA" evidence="2">
    <location>
        <begin position="468"/>
        <end position="571"/>
    </location>
</feature>
<dbReference type="EMBL" id="LVWL01000019">
    <property type="protein sequence ID" value="ORI07947.1"/>
    <property type="molecule type" value="Genomic_DNA"/>
</dbReference>
<dbReference type="InterPro" id="IPR027417">
    <property type="entry name" value="P-loop_NTPase"/>
</dbReference>
<dbReference type="GO" id="GO:0005524">
    <property type="term" value="F:ATP binding"/>
    <property type="evidence" value="ECO:0007669"/>
    <property type="project" value="InterPro"/>
</dbReference>
<dbReference type="PANTHER" id="PTHR37291:SF1">
    <property type="entry name" value="TYPE IV METHYL-DIRECTED RESTRICTION ENZYME ECOKMCRB SUBUNIT"/>
    <property type="match status" value="1"/>
</dbReference>
<accession>A0A1X0U2C4</accession>
<feature type="compositionally biased region" description="Basic and acidic residues" evidence="1">
    <location>
        <begin position="199"/>
        <end position="210"/>
    </location>
</feature>
<organism evidence="3 4">
    <name type="scientific">Campylobacter concisus</name>
    <dbReference type="NCBI Taxonomy" id="199"/>
    <lineage>
        <taxon>Bacteria</taxon>
        <taxon>Pseudomonadati</taxon>
        <taxon>Campylobacterota</taxon>
        <taxon>Epsilonproteobacteria</taxon>
        <taxon>Campylobacterales</taxon>
        <taxon>Campylobacteraceae</taxon>
        <taxon>Campylobacter</taxon>
    </lineage>
</organism>
<dbReference type="Gene3D" id="3.40.50.300">
    <property type="entry name" value="P-loop containing nucleotide triphosphate hydrolases"/>
    <property type="match status" value="1"/>
</dbReference>
<reference evidence="3 4" key="1">
    <citation type="journal article" date="2017" name="Gene Rep">
        <title>The ribosomal RNA operon (rrn) of Campylobacter concisus supports molecular typing to genomospecies level.</title>
        <authorList>
            <person name="Huq M."/>
            <person name="Van T.T.H."/>
            <person name="Gurtler V."/>
            <person name="Elshagmani E."/>
            <person name="Allemailem K.S."/>
            <person name="Smooker P.M."/>
            <person name="Istivan T.S."/>
        </authorList>
    </citation>
    <scope>NUCLEOTIDE SEQUENCE [LARGE SCALE GENOMIC DNA]</scope>
    <source>
        <strain evidence="3 4">RCH 26</strain>
    </source>
</reference>
<dbReference type="InterPro" id="IPR052934">
    <property type="entry name" value="Methyl-DNA_Rec/Restrict_Enz"/>
</dbReference>
<comment type="caution">
    <text evidence="3">The sequence shown here is derived from an EMBL/GenBank/DDBJ whole genome shotgun (WGS) entry which is preliminary data.</text>
</comment>
<evidence type="ECO:0000313" key="4">
    <source>
        <dbReference type="Proteomes" id="UP000192671"/>
    </source>
</evidence>
<name>A0A1X0U2C4_9BACT</name>
<dbReference type="PANTHER" id="PTHR37291">
    <property type="entry name" value="5-METHYLCYTOSINE-SPECIFIC RESTRICTION ENZYME B"/>
    <property type="match status" value="1"/>
</dbReference>
<feature type="compositionally biased region" description="Polar residues" evidence="1">
    <location>
        <begin position="189"/>
        <end position="198"/>
    </location>
</feature>
<feature type="region of interest" description="Disordered" evidence="1">
    <location>
        <begin position="189"/>
        <end position="216"/>
    </location>
</feature>
<dbReference type="AlphaFoldDB" id="A0A1X0U2C4"/>
<evidence type="ECO:0000256" key="1">
    <source>
        <dbReference type="SAM" id="MobiDB-lite"/>
    </source>
</evidence>